<proteinExistence type="predicted"/>
<evidence type="ECO:0000256" key="1">
    <source>
        <dbReference type="SAM" id="Phobius"/>
    </source>
</evidence>
<protein>
    <recommendedName>
        <fullName evidence="4">MARVEL domain-containing protein</fullName>
    </recommendedName>
</protein>
<comment type="caution">
    <text evidence="2">The sequence shown here is derived from an EMBL/GenBank/DDBJ whole genome shotgun (WGS) entry which is preliminary data.</text>
</comment>
<organism evidence="2 3">
    <name type="scientific">Lactarius akahatsu</name>
    <dbReference type="NCBI Taxonomy" id="416441"/>
    <lineage>
        <taxon>Eukaryota</taxon>
        <taxon>Fungi</taxon>
        <taxon>Dikarya</taxon>
        <taxon>Basidiomycota</taxon>
        <taxon>Agaricomycotina</taxon>
        <taxon>Agaricomycetes</taxon>
        <taxon>Russulales</taxon>
        <taxon>Russulaceae</taxon>
        <taxon>Lactarius</taxon>
    </lineage>
</organism>
<dbReference type="Proteomes" id="UP001201163">
    <property type="component" value="Unassembled WGS sequence"/>
</dbReference>
<dbReference type="AlphaFoldDB" id="A0AAD4LFE1"/>
<reference evidence="2" key="1">
    <citation type="submission" date="2022-01" db="EMBL/GenBank/DDBJ databases">
        <title>Comparative genomics reveals a dynamic genome evolution in the ectomycorrhizal milk-cap (Lactarius) mushrooms.</title>
        <authorList>
            <consortium name="DOE Joint Genome Institute"/>
            <person name="Lebreton A."/>
            <person name="Tang N."/>
            <person name="Kuo A."/>
            <person name="LaButti K."/>
            <person name="Drula E."/>
            <person name="Barry K."/>
            <person name="Clum A."/>
            <person name="Lipzen A."/>
            <person name="Mousain D."/>
            <person name="Ng V."/>
            <person name="Wang R."/>
            <person name="Wang X."/>
            <person name="Dai Y."/>
            <person name="Henrissat B."/>
            <person name="Grigoriev I.V."/>
            <person name="Guerin-Laguette A."/>
            <person name="Yu F."/>
            <person name="Martin F.M."/>
        </authorList>
    </citation>
    <scope>NUCLEOTIDE SEQUENCE</scope>
    <source>
        <strain evidence="2">QP</strain>
    </source>
</reference>
<keyword evidence="1" id="KW-0812">Transmembrane</keyword>
<dbReference type="EMBL" id="JAKELL010000054">
    <property type="protein sequence ID" value="KAH8986461.1"/>
    <property type="molecule type" value="Genomic_DNA"/>
</dbReference>
<evidence type="ECO:0008006" key="4">
    <source>
        <dbReference type="Google" id="ProtNLM"/>
    </source>
</evidence>
<evidence type="ECO:0000313" key="2">
    <source>
        <dbReference type="EMBL" id="KAH8986461.1"/>
    </source>
</evidence>
<name>A0AAD4LFE1_9AGAM</name>
<keyword evidence="3" id="KW-1185">Reference proteome</keyword>
<sequence>MAFLSRVRFSLYCILLITHDSYSGLFSVVLLGLTAARIHYTENLSPDDPLNGGYRFYDPVVAELLATSILVTLWSMFAIHAIYTRRDHLIVHTFAAESIALFVLFVMWLVGTGIATSMWGDLGWCHQYSPCRLLTALVAIAWTGWVFLFFLLGASLMHSLVNRAWTEPMHGHLYPRDSFMPAQTSEYHGSHA</sequence>
<gene>
    <name evidence="2" type="ORF">EDB92DRAFT_1936197</name>
</gene>
<feature type="transmembrane region" description="Helical" evidence="1">
    <location>
        <begin position="21"/>
        <end position="40"/>
    </location>
</feature>
<feature type="transmembrane region" description="Helical" evidence="1">
    <location>
        <begin position="94"/>
        <end position="114"/>
    </location>
</feature>
<feature type="transmembrane region" description="Helical" evidence="1">
    <location>
        <begin position="134"/>
        <end position="154"/>
    </location>
</feature>
<keyword evidence="1" id="KW-0472">Membrane</keyword>
<accession>A0AAD4LFE1</accession>
<evidence type="ECO:0000313" key="3">
    <source>
        <dbReference type="Proteomes" id="UP001201163"/>
    </source>
</evidence>
<keyword evidence="1" id="KW-1133">Transmembrane helix</keyword>
<feature type="transmembrane region" description="Helical" evidence="1">
    <location>
        <begin position="60"/>
        <end position="82"/>
    </location>
</feature>